<dbReference type="EMBL" id="CP049869">
    <property type="protein sequence ID" value="QIK78153.1"/>
    <property type="molecule type" value="Genomic_DNA"/>
</dbReference>
<dbReference type="Proteomes" id="UP000503222">
    <property type="component" value="Chromosome"/>
</dbReference>
<evidence type="ECO:0000313" key="1">
    <source>
        <dbReference type="EMBL" id="QIK78153.1"/>
    </source>
</evidence>
<gene>
    <name evidence="1" type="ORF">G7077_03725</name>
</gene>
<reference evidence="1 2" key="1">
    <citation type="submission" date="2020-03" db="EMBL/GenBank/DDBJ databases">
        <title>Sphingomonas sp. nov., isolated from fish.</title>
        <authorList>
            <person name="Hyun D.-W."/>
            <person name="Bae J.-W."/>
        </authorList>
    </citation>
    <scope>NUCLEOTIDE SEQUENCE [LARGE SCALE GENOMIC DNA]</scope>
    <source>
        <strain evidence="1 2">HDW15B</strain>
    </source>
</reference>
<dbReference type="AlphaFoldDB" id="A0A6G7YN33"/>
<proteinExistence type="predicted"/>
<organism evidence="1 2">
    <name type="scientific">Sphingomonas piscis</name>
    <dbReference type="NCBI Taxonomy" id="2714943"/>
    <lineage>
        <taxon>Bacteria</taxon>
        <taxon>Pseudomonadati</taxon>
        <taxon>Pseudomonadota</taxon>
        <taxon>Alphaproteobacteria</taxon>
        <taxon>Sphingomonadales</taxon>
        <taxon>Sphingomonadaceae</taxon>
        <taxon>Sphingomonas</taxon>
    </lineage>
</organism>
<protein>
    <submittedName>
        <fullName evidence="1">Uncharacterized protein</fullName>
    </submittedName>
</protein>
<accession>A0A6G7YN33</accession>
<keyword evidence="2" id="KW-1185">Reference proteome</keyword>
<dbReference type="KEGG" id="spii:G7077_03725"/>
<evidence type="ECO:0000313" key="2">
    <source>
        <dbReference type="Proteomes" id="UP000503222"/>
    </source>
</evidence>
<sequence>MLSLIVAATLLPQKVTATATIRIMQQARASEESWWSAPQRTERSLRDEAGRLVRLRLVEHE</sequence>
<dbReference type="RefSeq" id="WP_166410546.1">
    <property type="nucleotide sequence ID" value="NZ_CP049869.1"/>
</dbReference>
<name>A0A6G7YN33_9SPHN</name>